<dbReference type="PROSITE" id="PS50113">
    <property type="entry name" value="PAC"/>
    <property type="match status" value="7"/>
</dbReference>
<evidence type="ECO:0000256" key="17">
    <source>
        <dbReference type="ARBA" id="ARBA00023136"/>
    </source>
</evidence>
<keyword evidence="17 21" id="KW-0472">Membrane</keyword>
<comment type="similarity">
    <text evidence="4">Belongs to the ethylene receptor family.</text>
</comment>
<comment type="cofactor">
    <cofactor evidence="2">
        <name>Cu cation</name>
        <dbReference type="ChEBI" id="CHEBI:23378"/>
    </cofactor>
</comment>
<evidence type="ECO:0000256" key="5">
    <source>
        <dbReference type="ARBA" id="ARBA00012438"/>
    </source>
</evidence>
<dbReference type="EMBL" id="JAXBLV010000222">
    <property type="protein sequence ID" value="MDY3562756.1"/>
    <property type="molecule type" value="Genomic_DNA"/>
</dbReference>
<dbReference type="SUPFAM" id="SSF47384">
    <property type="entry name" value="Homodimeric domain of signal transducing histidine kinase"/>
    <property type="match status" value="1"/>
</dbReference>
<feature type="region of interest" description="Disordered" evidence="20">
    <location>
        <begin position="1637"/>
        <end position="1656"/>
    </location>
</feature>
<dbReference type="InterPro" id="IPR058544">
    <property type="entry name" value="ETR1_N"/>
</dbReference>
<dbReference type="PRINTS" id="PR00344">
    <property type="entry name" value="BCTRLSENSOR"/>
</dbReference>
<feature type="domain" description="PAC" evidence="24">
    <location>
        <begin position="792"/>
        <end position="844"/>
    </location>
</feature>
<feature type="domain" description="PAC" evidence="24">
    <location>
        <begin position="1176"/>
        <end position="1228"/>
    </location>
</feature>
<dbReference type="SUPFAM" id="SSF55781">
    <property type="entry name" value="GAF domain-like"/>
    <property type="match status" value="1"/>
</dbReference>
<dbReference type="InterPro" id="IPR013655">
    <property type="entry name" value="PAS_fold_3"/>
</dbReference>
<accession>A0ABU5F5X3</accession>
<dbReference type="SUPFAM" id="SSF55874">
    <property type="entry name" value="ATPase domain of HSP90 chaperone/DNA topoisomerase II/histidine kinase"/>
    <property type="match status" value="1"/>
</dbReference>
<dbReference type="PROSITE" id="PS50112">
    <property type="entry name" value="PAS"/>
    <property type="match status" value="5"/>
</dbReference>
<dbReference type="InterPro" id="IPR003661">
    <property type="entry name" value="HisK_dim/P_dom"/>
</dbReference>
<keyword evidence="16" id="KW-0902">Two-component regulatory system</keyword>
<dbReference type="CDD" id="cd00082">
    <property type="entry name" value="HisKA"/>
    <property type="match status" value="1"/>
</dbReference>
<dbReference type="CDD" id="cd00130">
    <property type="entry name" value="PAS"/>
    <property type="match status" value="6"/>
</dbReference>
<feature type="coiled-coil region" evidence="19">
    <location>
        <begin position="285"/>
        <end position="312"/>
    </location>
</feature>
<evidence type="ECO:0000256" key="16">
    <source>
        <dbReference type="ARBA" id="ARBA00023012"/>
    </source>
</evidence>
<keyword evidence="14 21" id="KW-1133">Transmembrane helix</keyword>
<dbReference type="InterPro" id="IPR003594">
    <property type="entry name" value="HATPase_dom"/>
</dbReference>
<dbReference type="SMART" id="SM00086">
    <property type="entry name" value="PAC"/>
    <property type="match status" value="6"/>
</dbReference>
<feature type="domain" description="PAS" evidence="23">
    <location>
        <begin position="845"/>
        <end position="916"/>
    </location>
</feature>
<comment type="catalytic activity">
    <reaction evidence="1">
        <text>ATP + protein L-histidine = ADP + protein N-phospho-L-histidine.</text>
        <dbReference type="EC" id="2.7.13.3"/>
    </reaction>
</comment>
<dbReference type="InterPro" id="IPR025201">
    <property type="entry name" value="KdpD_TM"/>
</dbReference>
<dbReference type="Gene3D" id="3.30.450.40">
    <property type="match status" value="1"/>
</dbReference>
<dbReference type="InterPro" id="IPR003018">
    <property type="entry name" value="GAF"/>
</dbReference>
<evidence type="ECO:0000259" key="22">
    <source>
        <dbReference type="PROSITE" id="PS50109"/>
    </source>
</evidence>
<evidence type="ECO:0000256" key="11">
    <source>
        <dbReference type="ARBA" id="ARBA00022777"/>
    </source>
</evidence>
<dbReference type="SMART" id="SM00387">
    <property type="entry name" value="HATPase_c"/>
    <property type="match status" value="1"/>
</dbReference>
<evidence type="ECO:0000259" key="23">
    <source>
        <dbReference type="PROSITE" id="PS50112"/>
    </source>
</evidence>
<evidence type="ECO:0000256" key="12">
    <source>
        <dbReference type="ARBA" id="ARBA00022824"/>
    </source>
</evidence>
<dbReference type="SUPFAM" id="SSF55785">
    <property type="entry name" value="PYP-like sensor domain (PAS domain)"/>
    <property type="match status" value="7"/>
</dbReference>
<feature type="coiled-coil region" evidence="19">
    <location>
        <begin position="412"/>
        <end position="439"/>
    </location>
</feature>
<comment type="caution">
    <text evidence="25">The sequence shown here is derived from an EMBL/GenBank/DDBJ whole genome shotgun (WGS) entry which is preliminary data.</text>
</comment>
<evidence type="ECO:0000256" key="13">
    <source>
        <dbReference type="ARBA" id="ARBA00022840"/>
    </source>
</evidence>
<dbReference type="Gene3D" id="3.30.565.10">
    <property type="entry name" value="Histidine kinase-like ATPase, C-terminal domain"/>
    <property type="match status" value="1"/>
</dbReference>
<evidence type="ECO:0000256" key="10">
    <source>
        <dbReference type="ARBA" id="ARBA00022745"/>
    </source>
</evidence>
<dbReference type="Pfam" id="PF13426">
    <property type="entry name" value="PAS_9"/>
    <property type="match status" value="1"/>
</dbReference>
<dbReference type="InterPro" id="IPR029016">
    <property type="entry name" value="GAF-like_dom_sf"/>
</dbReference>
<keyword evidence="12" id="KW-0256">Endoplasmic reticulum</keyword>
<evidence type="ECO:0000256" key="20">
    <source>
        <dbReference type="SAM" id="MobiDB-lite"/>
    </source>
</evidence>
<evidence type="ECO:0000259" key="24">
    <source>
        <dbReference type="PROSITE" id="PS50113"/>
    </source>
</evidence>
<dbReference type="InterPro" id="IPR001610">
    <property type="entry name" value="PAC"/>
</dbReference>
<dbReference type="InterPro" id="IPR013656">
    <property type="entry name" value="PAS_4"/>
</dbReference>
<dbReference type="Pfam" id="PF13185">
    <property type="entry name" value="GAF_2"/>
    <property type="match status" value="1"/>
</dbReference>
<dbReference type="Gene3D" id="3.30.450.20">
    <property type="entry name" value="PAS domain"/>
    <property type="match status" value="7"/>
</dbReference>
<keyword evidence="18" id="KW-1015">Disulfide bond</keyword>
<keyword evidence="15" id="KW-0186">Copper</keyword>
<evidence type="ECO:0000256" key="8">
    <source>
        <dbReference type="ARBA" id="ARBA00022692"/>
    </source>
</evidence>
<dbReference type="InterPro" id="IPR036890">
    <property type="entry name" value="HATPase_C_sf"/>
</dbReference>
<dbReference type="PANTHER" id="PTHR43304:SF1">
    <property type="entry name" value="PAC DOMAIN-CONTAINING PROTEIN"/>
    <property type="match status" value="1"/>
</dbReference>
<sequence length="1656" mass="185274">MLDVLTSLFDPTGFTPRAHCGTAWNDELIFLHATSDLFIWLAYVSIPLVLLYFTRRRDLPFPRLFLLFALFILACGTTHLIDALIFQFPIYRFSGLMKGVTAVVSWATVVALIRVIPRVMPAVAEASKAVRTGTDTKTHLPITGEARGTSGRAYIVALLVAVLAVLVRAAGDAVLKQEHALVVPLLGVVYVSWRYGFQPALVTLLVSLVGFSFFFVEPRNRLYVTGLGNQMALALFFFCGVACAALGESHRVAQRRARAALGVALGRQEELESEVARRRVVEAALRQRESDLVAAQARADEALARLDAFIENANVGIVFLDPELRYERVNSFIARANGKPLSEHLGRTVMEVVPQIPAERVERYRAVATGAAESYSDTVDVRHPITGAYQAFHVTAFPVRLPGGPALGAGVVVHEITERRRAEQELRRSERNLTDFFENANVGLHWVDGAGAIVRANRAELEMLGYDRTEFVGHKAEAFYEDPGAGRELHARLLRGERLTNHPARLRCKDGTVRDVLISATALVENGAFVHARCFTRDVTEQKRAADDLAERARAIALRAEVAAGLAGAGETRSALQGCAETLARTLGAALARVWTLDESGRWLDLQASAGAFAPEQGPHDRVRVGETKIGRIAASGRPYLTDDVPHDPLTSDPEWAAREGVRSFAGHPLVVEGRVFGVLGVYSRTKLSEGLVTDLGPIAANLAQFIDRRKAVEAVRDSEARFRTLAQAVPHIIWVTRPDGYHEYYNQRWYDYTGLTEEQSLGGGWSGPLHPDDRARAAARWEQSTDTGSEYEIEYRFRGADGGYRWFLGRALPQRDADGRIVRWYGTCTDIHDERIATEALRRNEERYRTLTEAVPHIVWNADASGAMTYFNRRWSEYAALPEEPGGVSDWTDALHPDDRDRVYTAWRDTVVQVAPGGSDRFFQEFRLRHAATGVYRWFQSVAVPLRHPDGTVDQWIGSMADIDDQKTAVERVRQSEAFRRSVFENSPDCLKVFDLDGRVLEMNEAGCQLMELDDFESLRGNPWAEMWPVANREVIGAAVAAARDGQVGRFQGFCPTAKGTPKYWDVSVAPLPGADGKPDRLLGVSRDITEQRRAEERTRESEELFRQMAESIPQLAWMTDAEGHIFWYNQRWYDYTGTTLEEMKGWGWQAVQHPDELPRVLERWRAALAAGEQWEDTFPLRGRDGTFRWFLSRARPIRDQVGNITRWFGTNTDVSAQRELEQTLRASEERFRTLTETVPQIVWTAEPKGEVTFFNRRWTDYTGVELEAGRESGWGGNLLHPEDADRVRVGWQLAVARGAGGYSSEFRLRRADDGAYRWFLSNALPLRDQHGSVKEWVGTLTDIDDQKRQTETLEAMVRERTLALELANVALTEEIEVRQAAEDHARAVAVELERSNGELEKFAYVASHDLQEPLRKIQAFGDRLVTKCRAELSDKGKEYLDRIQVAAARMRRLIDDLLQFSRVTTQQRPFRRLDLRQLVAEVISDLDVRIGHANGTVQVGPLPAVDADPTQMRQLFQNLIANAVKFQRPGVPPVVQIAGELATQVPPEGEGAEPVSVCRITVRDNGIGFDDKYRDRIFGVFQRLHGRDEYEGTGVGLAICRKIVERHGGAIEAHGLPGEGATFVVTLPATHANSLEANDKHVQSDETDYDSHGR</sequence>
<dbReference type="Pfam" id="PF08448">
    <property type="entry name" value="PAS_4"/>
    <property type="match status" value="2"/>
</dbReference>
<keyword evidence="7" id="KW-0808">Transferase</keyword>
<dbReference type="Pfam" id="PF13493">
    <property type="entry name" value="DUF4118"/>
    <property type="match status" value="1"/>
</dbReference>
<reference evidence="26" key="1">
    <citation type="journal article" date="2023" name="Mar. Drugs">
        <title>Gemmata algarum, a Novel Planctomycete Isolated from an Algal Mat, Displays Antimicrobial Activity.</title>
        <authorList>
            <person name="Kumar G."/>
            <person name="Kallscheuer N."/>
            <person name="Kashif M."/>
            <person name="Ahamad S."/>
            <person name="Jagadeeshwari U."/>
            <person name="Pannikurungottu S."/>
            <person name="Haufschild T."/>
            <person name="Kabuu M."/>
            <person name="Sasikala C."/>
            <person name="Jogler C."/>
            <person name="Ramana C."/>
        </authorList>
    </citation>
    <scope>NUCLEOTIDE SEQUENCE [LARGE SCALE GENOMIC DNA]</scope>
    <source>
        <strain evidence="26">JC673</strain>
    </source>
</reference>
<evidence type="ECO:0000256" key="6">
    <source>
        <dbReference type="ARBA" id="ARBA00022553"/>
    </source>
</evidence>
<evidence type="ECO:0000256" key="2">
    <source>
        <dbReference type="ARBA" id="ARBA00001935"/>
    </source>
</evidence>
<dbReference type="SMART" id="SM00388">
    <property type="entry name" value="HisKA"/>
    <property type="match status" value="1"/>
</dbReference>
<feature type="transmembrane region" description="Helical" evidence="21">
    <location>
        <begin position="37"/>
        <end position="53"/>
    </location>
</feature>
<feature type="transmembrane region" description="Helical" evidence="21">
    <location>
        <begin position="153"/>
        <end position="175"/>
    </location>
</feature>
<feature type="domain" description="PAS" evidence="23">
    <location>
        <begin position="1103"/>
        <end position="1173"/>
    </location>
</feature>
<dbReference type="NCBIfam" id="TIGR00229">
    <property type="entry name" value="sensory_box"/>
    <property type="match status" value="7"/>
</dbReference>
<name>A0ABU5F5X3_9BACT</name>
<feature type="transmembrane region" description="Helical" evidence="21">
    <location>
        <begin position="96"/>
        <end position="116"/>
    </location>
</feature>
<feature type="transmembrane region" description="Helical" evidence="21">
    <location>
        <begin position="195"/>
        <end position="215"/>
    </location>
</feature>
<keyword evidence="11" id="KW-0418">Kinase</keyword>
<dbReference type="SMART" id="SM00091">
    <property type="entry name" value="PAS"/>
    <property type="match status" value="7"/>
</dbReference>
<dbReference type="Gene3D" id="1.20.120.620">
    <property type="entry name" value="Backbone structure of the membrane domain of e. Coli histidine kinase receptor kdpd"/>
    <property type="match status" value="1"/>
</dbReference>
<dbReference type="InterPro" id="IPR035965">
    <property type="entry name" value="PAS-like_dom_sf"/>
</dbReference>
<evidence type="ECO:0000256" key="7">
    <source>
        <dbReference type="ARBA" id="ARBA00022679"/>
    </source>
</evidence>
<feature type="domain" description="PAC" evidence="24">
    <location>
        <begin position="500"/>
        <end position="551"/>
    </location>
</feature>
<feature type="compositionally biased region" description="Basic and acidic residues" evidence="20">
    <location>
        <begin position="1639"/>
        <end position="1656"/>
    </location>
</feature>
<keyword evidence="8 21" id="KW-0812">Transmembrane</keyword>
<feature type="domain" description="PAC" evidence="24">
    <location>
        <begin position="1304"/>
        <end position="1357"/>
    </location>
</feature>
<evidence type="ECO:0000313" key="26">
    <source>
        <dbReference type="Proteomes" id="UP001272242"/>
    </source>
</evidence>
<feature type="domain" description="Histidine kinase" evidence="22">
    <location>
        <begin position="1407"/>
        <end position="1633"/>
    </location>
</feature>
<comment type="subcellular location">
    <subcellularLocation>
        <location evidence="3">Endoplasmic reticulum membrane</location>
        <topology evidence="3">Multi-pass membrane protein</topology>
    </subcellularLocation>
</comment>
<dbReference type="EC" id="2.7.13.3" evidence="5"/>
<organism evidence="25 26">
    <name type="scientific">Gemmata algarum</name>
    <dbReference type="NCBI Taxonomy" id="2975278"/>
    <lineage>
        <taxon>Bacteria</taxon>
        <taxon>Pseudomonadati</taxon>
        <taxon>Planctomycetota</taxon>
        <taxon>Planctomycetia</taxon>
        <taxon>Gemmatales</taxon>
        <taxon>Gemmataceae</taxon>
        <taxon>Gemmata</taxon>
    </lineage>
</organism>
<dbReference type="PROSITE" id="PS50109">
    <property type="entry name" value="HIS_KIN"/>
    <property type="match status" value="1"/>
</dbReference>
<dbReference type="SMART" id="SM00065">
    <property type="entry name" value="GAF"/>
    <property type="match status" value="1"/>
</dbReference>
<evidence type="ECO:0000256" key="15">
    <source>
        <dbReference type="ARBA" id="ARBA00023008"/>
    </source>
</evidence>
<evidence type="ECO:0000256" key="19">
    <source>
        <dbReference type="SAM" id="Coils"/>
    </source>
</evidence>
<dbReference type="Pfam" id="PF00512">
    <property type="entry name" value="HisKA"/>
    <property type="match status" value="1"/>
</dbReference>
<dbReference type="InterPro" id="IPR004358">
    <property type="entry name" value="Sig_transdc_His_kin-like_C"/>
</dbReference>
<dbReference type="InterPro" id="IPR000700">
    <property type="entry name" value="PAS-assoc_C"/>
</dbReference>
<dbReference type="Pfam" id="PF08447">
    <property type="entry name" value="PAS_3"/>
    <property type="match status" value="4"/>
</dbReference>
<feature type="domain" description="PAC" evidence="24">
    <location>
        <begin position="1045"/>
        <end position="1102"/>
    </location>
</feature>
<keyword evidence="19" id="KW-0175">Coiled coil</keyword>
<keyword evidence="10" id="KW-0936">Ethylene signaling pathway</keyword>
<feature type="domain" description="PAS" evidence="23">
    <location>
        <begin position="719"/>
        <end position="789"/>
    </location>
</feature>
<feature type="domain" description="PAC" evidence="24">
    <location>
        <begin position="923"/>
        <end position="976"/>
    </location>
</feature>
<evidence type="ECO:0000256" key="18">
    <source>
        <dbReference type="ARBA" id="ARBA00023157"/>
    </source>
</evidence>
<evidence type="ECO:0000256" key="4">
    <source>
        <dbReference type="ARBA" id="ARBA00009842"/>
    </source>
</evidence>
<evidence type="ECO:0000256" key="1">
    <source>
        <dbReference type="ARBA" id="ARBA00000085"/>
    </source>
</evidence>
<feature type="domain" description="PAS" evidence="23">
    <location>
        <begin position="429"/>
        <end position="473"/>
    </location>
</feature>
<feature type="domain" description="PAS" evidence="23">
    <location>
        <begin position="1229"/>
        <end position="1300"/>
    </location>
</feature>
<dbReference type="InterPro" id="IPR052162">
    <property type="entry name" value="Sensor_kinase/Photoreceptor"/>
</dbReference>
<dbReference type="InterPro" id="IPR000014">
    <property type="entry name" value="PAS"/>
</dbReference>
<keyword evidence="13" id="KW-0067">ATP-binding</keyword>
<gene>
    <name evidence="25" type="ORF">R5W23_004234</name>
</gene>
<dbReference type="InterPro" id="IPR038318">
    <property type="entry name" value="KdpD_sf"/>
</dbReference>
<feature type="transmembrane region" description="Helical" evidence="21">
    <location>
        <begin position="65"/>
        <end position="90"/>
    </location>
</feature>
<dbReference type="InterPro" id="IPR036097">
    <property type="entry name" value="HisK_dim/P_sf"/>
</dbReference>
<evidence type="ECO:0000313" key="25">
    <source>
        <dbReference type="EMBL" id="MDY3562756.1"/>
    </source>
</evidence>
<dbReference type="Proteomes" id="UP001272242">
    <property type="component" value="Unassembled WGS sequence"/>
</dbReference>
<evidence type="ECO:0000256" key="3">
    <source>
        <dbReference type="ARBA" id="ARBA00004477"/>
    </source>
</evidence>
<proteinExistence type="inferred from homology"/>
<feature type="transmembrane region" description="Helical" evidence="21">
    <location>
        <begin position="227"/>
        <end position="247"/>
    </location>
</feature>
<dbReference type="PANTHER" id="PTHR43304">
    <property type="entry name" value="PHYTOCHROME-LIKE PROTEIN CPH1"/>
    <property type="match status" value="1"/>
</dbReference>
<feature type="domain" description="PAC" evidence="24">
    <location>
        <begin position="375"/>
        <end position="428"/>
    </location>
</feature>
<dbReference type="Gene3D" id="1.10.287.130">
    <property type="match status" value="1"/>
</dbReference>
<keyword evidence="9" id="KW-0547">Nucleotide-binding</keyword>
<dbReference type="InterPro" id="IPR005467">
    <property type="entry name" value="His_kinase_dom"/>
</dbReference>
<keyword evidence="6" id="KW-0597">Phosphoprotein</keyword>
<evidence type="ECO:0000256" key="9">
    <source>
        <dbReference type="ARBA" id="ARBA00022741"/>
    </source>
</evidence>
<dbReference type="Pfam" id="PF02518">
    <property type="entry name" value="HATPase_c"/>
    <property type="match status" value="1"/>
</dbReference>
<dbReference type="Pfam" id="PF25487">
    <property type="entry name" value="ETR1_N"/>
    <property type="match status" value="1"/>
</dbReference>
<dbReference type="RefSeq" id="WP_320689038.1">
    <property type="nucleotide sequence ID" value="NZ_JAXBLV010000222.1"/>
</dbReference>
<evidence type="ECO:0000256" key="21">
    <source>
        <dbReference type="SAM" id="Phobius"/>
    </source>
</evidence>
<protein>
    <recommendedName>
        <fullName evidence="5">histidine kinase</fullName>
        <ecNumber evidence="5">2.7.13.3</ecNumber>
    </recommendedName>
</protein>
<keyword evidence="26" id="KW-1185">Reference proteome</keyword>
<evidence type="ECO:0000256" key="14">
    <source>
        <dbReference type="ARBA" id="ARBA00022989"/>
    </source>
</evidence>